<reference evidence="1 2" key="1">
    <citation type="submission" date="2017-07" db="EMBL/GenBank/DDBJ databases">
        <title>Isolation and whole genome analysis of endospore-forming bacteria from heroin.</title>
        <authorList>
            <person name="Kalinowski J."/>
            <person name="Ahrens B."/>
            <person name="Al-Dilaimi A."/>
            <person name="Winkler A."/>
            <person name="Wibberg D."/>
            <person name="Schleenbecker U."/>
            <person name="Ruckert C."/>
            <person name="Wolfel R."/>
            <person name="Grass G."/>
        </authorList>
    </citation>
    <scope>NUCLEOTIDE SEQUENCE [LARGE SCALE GENOMIC DNA]</scope>
    <source>
        <strain evidence="1 2">7537-G1</strain>
    </source>
</reference>
<dbReference type="RefSeq" id="WP_095266213.1">
    <property type="nucleotide sequence ID" value="NZ_NPBY01000047.1"/>
</dbReference>
<accession>A0A268EPT1</accession>
<name>A0A268EPT1_9BACL</name>
<evidence type="ECO:0000313" key="1">
    <source>
        <dbReference type="EMBL" id="PAD75128.1"/>
    </source>
</evidence>
<organism evidence="1 2">
    <name type="scientific">Paenibacillus campinasensis</name>
    <dbReference type="NCBI Taxonomy" id="66347"/>
    <lineage>
        <taxon>Bacteria</taxon>
        <taxon>Bacillati</taxon>
        <taxon>Bacillota</taxon>
        <taxon>Bacilli</taxon>
        <taxon>Bacillales</taxon>
        <taxon>Paenibacillaceae</taxon>
        <taxon>Paenibacillus</taxon>
    </lineage>
</organism>
<sequence length="92" mass="10510">MTQVSFLGSFFAAIFLPDHFSHGRIVPAPLPDDNRNRRNNYEFCPQLAGQQSGNKPLTIDDQLEVEQQACDGRETRHFEDGFTINHFRSEKG</sequence>
<dbReference type="AlphaFoldDB" id="A0A268EPT1"/>
<evidence type="ECO:0000313" key="2">
    <source>
        <dbReference type="Proteomes" id="UP000215596"/>
    </source>
</evidence>
<dbReference type="Proteomes" id="UP000215596">
    <property type="component" value="Unassembled WGS sequence"/>
</dbReference>
<proteinExistence type="predicted"/>
<gene>
    <name evidence="1" type="ORF">CHH67_16015</name>
</gene>
<protein>
    <submittedName>
        <fullName evidence="1">Uncharacterized protein</fullName>
    </submittedName>
</protein>
<dbReference type="EMBL" id="NPBY01000047">
    <property type="protein sequence ID" value="PAD75128.1"/>
    <property type="molecule type" value="Genomic_DNA"/>
</dbReference>
<comment type="caution">
    <text evidence="1">The sequence shown here is derived from an EMBL/GenBank/DDBJ whole genome shotgun (WGS) entry which is preliminary data.</text>
</comment>